<reference evidence="1" key="1">
    <citation type="submission" date="2021-11" db="EMBL/GenBank/DDBJ databases">
        <authorList>
            <person name="Marshall N."/>
            <person name="Jared K."/>
            <person name="Sharma R."/>
            <person name="Grose J.H."/>
        </authorList>
    </citation>
    <scope>NUCLEOTIDE SEQUENCE</scope>
</reference>
<name>A0AC61TRK1_9CAUD</name>
<accession>A0AC61TRK1</accession>
<dbReference type="Proteomes" id="UP000828105">
    <property type="component" value="Segment"/>
</dbReference>
<proteinExistence type="predicted"/>
<evidence type="ECO:0000313" key="1">
    <source>
        <dbReference type="EMBL" id="UGV22731.1"/>
    </source>
</evidence>
<sequence length="124" mass="13894">MVYYHFIETKRTNEANKMKKLIIATILMAAASVNADAKANNCHDIVQYAYNLAVNEWGANKTDVVNAKTVSLYLDTCEIAIKSRGTYTKDELTAKYDSVKTSTKSEMDVQDIVILVSRISYDKA</sequence>
<keyword evidence="2" id="KW-1185">Reference proteome</keyword>
<organism evidence="1 2">
    <name type="scientific">Escherichia phage vB_EcoD_Sadiya</name>
    <dbReference type="NCBI Taxonomy" id="2902684"/>
    <lineage>
        <taxon>Viruses</taxon>
        <taxon>Duplodnaviria</taxon>
        <taxon>Heunggongvirae</taxon>
        <taxon>Uroviricota</taxon>
        <taxon>Caudoviricetes</taxon>
        <taxon>Drexlerviridae</taxon>
        <taxon>Rogunavirinae</taxon>
        <taxon>Sadiyavirus</taxon>
        <taxon>Sadiyavirus sadiya</taxon>
    </lineage>
</organism>
<evidence type="ECO:0000313" key="2">
    <source>
        <dbReference type="Proteomes" id="UP000828105"/>
    </source>
</evidence>
<protein>
    <submittedName>
        <fullName evidence="1">Uncharacterized protein</fullName>
    </submittedName>
</protein>
<gene>
    <name evidence="1" type="ORF">SADIYA_42</name>
</gene>
<dbReference type="EMBL" id="OL539467">
    <property type="protein sequence ID" value="UGV22731.1"/>
    <property type="molecule type" value="Genomic_DNA"/>
</dbReference>